<gene>
    <name evidence="1" type="ORF">VNO77_19837</name>
</gene>
<sequence>MKAFNRFYPLWRSVPALDFDEYDLIRANETRRLCLPLGRHGHAPKRIKTSHRNVPASFRSWSFRIAIEFGRAFYRCPHLEDLRICSVRFSNSGAVATGDEVRESHKLVRADVSNIEYIVRFKWICNVEFPRIKEMYPYVNTFGNLTCLELITQIHNWNW</sequence>
<protein>
    <submittedName>
        <fullName evidence="1">Uncharacterized protein</fullName>
    </submittedName>
</protein>
<evidence type="ECO:0000313" key="2">
    <source>
        <dbReference type="Proteomes" id="UP001367508"/>
    </source>
</evidence>
<accession>A0AAN9QKS4</accession>
<evidence type="ECO:0000313" key="1">
    <source>
        <dbReference type="EMBL" id="KAK7339184.1"/>
    </source>
</evidence>
<keyword evidence="2" id="KW-1185">Reference proteome</keyword>
<dbReference type="EMBL" id="JAYMYQ010000004">
    <property type="protein sequence ID" value="KAK7339184.1"/>
    <property type="molecule type" value="Genomic_DNA"/>
</dbReference>
<reference evidence="1 2" key="1">
    <citation type="submission" date="2024-01" db="EMBL/GenBank/DDBJ databases">
        <title>The genomes of 5 underutilized Papilionoideae crops provide insights into root nodulation and disease resistanc.</title>
        <authorList>
            <person name="Jiang F."/>
        </authorList>
    </citation>
    <scope>NUCLEOTIDE SEQUENCE [LARGE SCALE GENOMIC DNA]</scope>
    <source>
        <strain evidence="1">LVBAO_FW01</strain>
        <tissue evidence="1">Leaves</tissue>
    </source>
</reference>
<organism evidence="1 2">
    <name type="scientific">Canavalia gladiata</name>
    <name type="common">Sword bean</name>
    <name type="synonym">Dolichos gladiatus</name>
    <dbReference type="NCBI Taxonomy" id="3824"/>
    <lineage>
        <taxon>Eukaryota</taxon>
        <taxon>Viridiplantae</taxon>
        <taxon>Streptophyta</taxon>
        <taxon>Embryophyta</taxon>
        <taxon>Tracheophyta</taxon>
        <taxon>Spermatophyta</taxon>
        <taxon>Magnoliopsida</taxon>
        <taxon>eudicotyledons</taxon>
        <taxon>Gunneridae</taxon>
        <taxon>Pentapetalae</taxon>
        <taxon>rosids</taxon>
        <taxon>fabids</taxon>
        <taxon>Fabales</taxon>
        <taxon>Fabaceae</taxon>
        <taxon>Papilionoideae</taxon>
        <taxon>50 kb inversion clade</taxon>
        <taxon>NPAAA clade</taxon>
        <taxon>indigoferoid/millettioid clade</taxon>
        <taxon>Phaseoleae</taxon>
        <taxon>Canavalia</taxon>
    </lineage>
</organism>
<dbReference type="Proteomes" id="UP001367508">
    <property type="component" value="Unassembled WGS sequence"/>
</dbReference>
<proteinExistence type="predicted"/>
<name>A0AAN9QKS4_CANGL</name>
<comment type="caution">
    <text evidence="1">The sequence shown here is derived from an EMBL/GenBank/DDBJ whole genome shotgun (WGS) entry which is preliminary data.</text>
</comment>
<dbReference type="AlphaFoldDB" id="A0AAN9QKS4"/>